<name>A0A8R1EIR8_CAEJA</name>
<evidence type="ECO:0000313" key="2">
    <source>
        <dbReference type="Proteomes" id="UP000005237"/>
    </source>
</evidence>
<accession>A0A8R1EIR8</accession>
<sequence length="102" mass="11906">MALKCGSDVPDPLLVINKNKLGWAGHIMQRNDGRWTRLVQEYYPIGEKRPVGKPRMRWSYSLKKYHYLMARISKHTGRQSPKKNGLECCDPRPNQVIEKLID</sequence>
<evidence type="ECO:0000313" key="1">
    <source>
        <dbReference type="EnsemblMetazoa" id="CJA34929.1"/>
    </source>
</evidence>
<protein>
    <submittedName>
        <fullName evidence="1">Uncharacterized protein</fullName>
    </submittedName>
</protein>
<keyword evidence="2" id="KW-1185">Reference proteome</keyword>
<dbReference type="AlphaFoldDB" id="A0A8R1EIR8"/>
<dbReference type="EnsemblMetazoa" id="CJA34929.1">
    <property type="protein sequence ID" value="CJA34929.1"/>
    <property type="gene ID" value="WBGene00210776"/>
</dbReference>
<proteinExistence type="predicted"/>
<organism evidence="1 2">
    <name type="scientific">Caenorhabditis japonica</name>
    <dbReference type="NCBI Taxonomy" id="281687"/>
    <lineage>
        <taxon>Eukaryota</taxon>
        <taxon>Metazoa</taxon>
        <taxon>Ecdysozoa</taxon>
        <taxon>Nematoda</taxon>
        <taxon>Chromadorea</taxon>
        <taxon>Rhabditida</taxon>
        <taxon>Rhabditina</taxon>
        <taxon>Rhabditomorpha</taxon>
        <taxon>Rhabditoidea</taxon>
        <taxon>Rhabditidae</taxon>
        <taxon>Peloderinae</taxon>
        <taxon>Caenorhabditis</taxon>
    </lineage>
</organism>
<dbReference type="Proteomes" id="UP000005237">
    <property type="component" value="Unassembled WGS sequence"/>
</dbReference>
<reference evidence="1" key="2">
    <citation type="submission" date="2022-06" db="UniProtKB">
        <authorList>
            <consortium name="EnsemblMetazoa"/>
        </authorList>
    </citation>
    <scope>IDENTIFICATION</scope>
    <source>
        <strain evidence="1">DF5081</strain>
    </source>
</reference>
<reference evidence="2" key="1">
    <citation type="submission" date="2010-08" db="EMBL/GenBank/DDBJ databases">
        <authorList>
            <consortium name="Caenorhabditis japonica Sequencing Consortium"/>
            <person name="Wilson R.K."/>
        </authorList>
    </citation>
    <scope>NUCLEOTIDE SEQUENCE [LARGE SCALE GENOMIC DNA]</scope>
    <source>
        <strain evidence="2">DF5081</strain>
    </source>
</reference>